<accession>A0AAU8JP22</accession>
<organism evidence="2">
    <name type="scientific">Planktothricoides raciborskii GIHE-MW2</name>
    <dbReference type="NCBI Taxonomy" id="2792601"/>
    <lineage>
        <taxon>Bacteria</taxon>
        <taxon>Bacillati</taxon>
        <taxon>Cyanobacteriota</taxon>
        <taxon>Cyanophyceae</taxon>
        <taxon>Oscillatoriophycideae</taxon>
        <taxon>Oscillatoriales</taxon>
        <taxon>Oscillatoriaceae</taxon>
        <taxon>Planktothricoides</taxon>
    </lineage>
</organism>
<evidence type="ECO:0000256" key="1">
    <source>
        <dbReference type="SAM" id="MobiDB-lite"/>
    </source>
</evidence>
<feature type="compositionally biased region" description="Basic and acidic residues" evidence="1">
    <location>
        <begin position="1"/>
        <end position="12"/>
    </location>
</feature>
<evidence type="ECO:0000313" key="2">
    <source>
        <dbReference type="EMBL" id="XCM39911.1"/>
    </source>
</evidence>
<sequence>MFYPEYSHKSDRIPSAANPHPIRCQSASHPLPIRDHIHYPIRDRTSNLQRFSDY</sequence>
<reference evidence="2" key="1">
    <citation type="submission" date="2024-07" db="EMBL/GenBank/DDBJ databases">
        <authorList>
            <person name="Kim Y.J."/>
            <person name="Jeong J.Y."/>
        </authorList>
    </citation>
    <scope>NUCLEOTIDE SEQUENCE</scope>
    <source>
        <strain evidence="2">GIHE-MW2</strain>
    </source>
</reference>
<dbReference type="EMBL" id="CP159837">
    <property type="protein sequence ID" value="XCM39911.1"/>
    <property type="molecule type" value="Genomic_DNA"/>
</dbReference>
<dbReference type="RefSeq" id="WP_156331536.1">
    <property type="nucleotide sequence ID" value="NZ_CP159837.1"/>
</dbReference>
<dbReference type="AlphaFoldDB" id="A0AAU8JP22"/>
<name>A0AAU8JP22_9CYAN</name>
<feature type="region of interest" description="Disordered" evidence="1">
    <location>
        <begin position="1"/>
        <end position="29"/>
    </location>
</feature>
<protein>
    <submittedName>
        <fullName evidence="2">Uncharacterized protein</fullName>
    </submittedName>
</protein>
<proteinExistence type="predicted"/>
<gene>
    <name evidence="2" type="ORF">ABWT76_002876</name>
</gene>